<evidence type="ECO:0000256" key="4">
    <source>
        <dbReference type="ARBA" id="ARBA00023136"/>
    </source>
</evidence>
<organism evidence="7 8">
    <name type="scientific">Heligmosomoides polygyrus</name>
    <name type="common">Parasitic roundworm</name>
    <dbReference type="NCBI Taxonomy" id="6339"/>
    <lineage>
        <taxon>Eukaryota</taxon>
        <taxon>Metazoa</taxon>
        <taxon>Ecdysozoa</taxon>
        <taxon>Nematoda</taxon>
        <taxon>Chromadorea</taxon>
        <taxon>Rhabditida</taxon>
        <taxon>Rhabditina</taxon>
        <taxon>Rhabditomorpha</taxon>
        <taxon>Strongyloidea</taxon>
        <taxon>Heligmosomidae</taxon>
        <taxon>Heligmosomoides</taxon>
    </lineage>
</organism>
<dbReference type="WBParaSite" id="HPBE_0002650101-mRNA-1">
    <property type="protein sequence ID" value="HPBE_0002650101-mRNA-1"/>
    <property type="gene ID" value="HPBE_0002650101"/>
</dbReference>
<accession>A0A183GUY1</accession>
<evidence type="ECO:0000313" key="7">
    <source>
        <dbReference type="Proteomes" id="UP000050761"/>
    </source>
</evidence>
<dbReference type="InterPro" id="IPR001902">
    <property type="entry name" value="SLC26A/SulP_fam"/>
</dbReference>
<dbReference type="GO" id="GO:0055085">
    <property type="term" value="P:transmembrane transport"/>
    <property type="evidence" value="ECO:0007669"/>
    <property type="project" value="InterPro"/>
</dbReference>
<evidence type="ECO:0000256" key="1">
    <source>
        <dbReference type="ARBA" id="ARBA00004141"/>
    </source>
</evidence>
<evidence type="ECO:0000256" key="2">
    <source>
        <dbReference type="ARBA" id="ARBA00022692"/>
    </source>
</evidence>
<name>A0A183GUY1_HELPZ</name>
<dbReference type="PANTHER" id="PTHR11814">
    <property type="entry name" value="SULFATE TRANSPORTER"/>
    <property type="match status" value="1"/>
</dbReference>
<keyword evidence="4 5" id="KW-0472">Membrane</keyword>
<keyword evidence="2 5" id="KW-0812">Transmembrane</keyword>
<feature type="transmembrane region" description="Helical" evidence="5">
    <location>
        <begin position="63"/>
        <end position="81"/>
    </location>
</feature>
<evidence type="ECO:0000256" key="3">
    <source>
        <dbReference type="ARBA" id="ARBA00022989"/>
    </source>
</evidence>
<keyword evidence="7" id="KW-1185">Reference proteome</keyword>
<feature type="transmembrane region" description="Helical" evidence="5">
    <location>
        <begin position="101"/>
        <end position="120"/>
    </location>
</feature>
<evidence type="ECO:0000259" key="6">
    <source>
        <dbReference type="Pfam" id="PF00916"/>
    </source>
</evidence>
<keyword evidence="3 5" id="KW-1133">Transmembrane helix</keyword>
<evidence type="ECO:0000313" key="8">
    <source>
        <dbReference type="WBParaSite" id="HPBE_0002650101-mRNA-1"/>
    </source>
</evidence>
<dbReference type="GO" id="GO:0016020">
    <property type="term" value="C:membrane"/>
    <property type="evidence" value="ECO:0007669"/>
    <property type="project" value="UniProtKB-SubCell"/>
</dbReference>
<comment type="subcellular location">
    <subcellularLocation>
        <location evidence="1">Membrane</location>
        <topology evidence="1">Multi-pass membrane protein</topology>
    </subcellularLocation>
</comment>
<dbReference type="Proteomes" id="UP000050761">
    <property type="component" value="Unassembled WGS sequence"/>
</dbReference>
<feature type="transmembrane region" description="Helical" evidence="5">
    <location>
        <begin position="28"/>
        <end position="51"/>
    </location>
</feature>
<dbReference type="InterPro" id="IPR011547">
    <property type="entry name" value="SLC26A/SulP_dom"/>
</dbReference>
<evidence type="ECO:0000256" key="5">
    <source>
        <dbReference type="SAM" id="Phobius"/>
    </source>
</evidence>
<protein>
    <submittedName>
        <fullName evidence="8">Sulfate_transp domain-containing protein</fullName>
    </submittedName>
</protein>
<reference evidence="8" key="1">
    <citation type="submission" date="2019-09" db="UniProtKB">
        <authorList>
            <consortium name="WormBaseParasite"/>
        </authorList>
    </citation>
    <scope>IDENTIFICATION</scope>
</reference>
<dbReference type="AlphaFoldDB" id="A0A183GUY1"/>
<dbReference type="Pfam" id="PF00916">
    <property type="entry name" value="Sulfate_transp"/>
    <property type="match status" value="1"/>
</dbReference>
<feature type="domain" description="SLC26A/SulP transporter" evidence="6">
    <location>
        <begin position="12"/>
        <end position="160"/>
    </location>
</feature>
<proteinExistence type="predicted"/>
<sequence>LFSQREKFAFRLPAPHIPLLEPVLVKHLIVPAAGIAVVAYAVTVSMGKLFARKHKYEIDTDQEMLALGLAGSISSFFSVFPSSTSLSRSLVNEGAGARTQVSGFVAASVVLCVILVIAPLLEALPMCVLNSIVVVALSSLIAKVTELRTLWRFSKLDVVGICSLTIAFSCFQVGKSGYRSVVSYSQAKRTTIPIVRFDSPVIFTNVELLKSYVRRVVENETGNVLIWLCGRFFNSTSLCICHKENMRTQTAHAFGQFMGLSRAKLILIKFIDVRSTSTSVCK</sequence>